<name>A0A093XYN6_TALMA</name>
<dbReference type="Gene3D" id="1.10.287.920">
    <property type="entry name" value="Pheromone alpha factor receptor"/>
    <property type="match status" value="1"/>
</dbReference>
<dbReference type="GO" id="GO:0004932">
    <property type="term" value="F:mating-type factor pheromone receptor activity"/>
    <property type="evidence" value="ECO:0007669"/>
    <property type="project" value="InterPro"/>
</dbReference>
<dbReference type="CDD" id="cd14939">
    <property type="entry name" value="7tmD_STE2"/>
    <property type="match status" value="1"/>
</dbReference>
<feature type="transmembrane region" description="Helical" evidence="1">
    <location>
        <begin position="34"/>
        <end position="57"/>
    </location>
</feature>
<dbReference type="GO" id="GO:0038038">
    <property type="term" value="C:G protein-coupled receptor homodimeric complex"/>
    <property type="evidence" value="ECO:0007669"/>
    <property type="project" value="TreeGrafter"/>
</dbReference>
<dbReference type="InterPro" id="IPR000366">
    <property type="entry name" value="GPCR_STE2"/>
</dbReference>
<dbReference type="Pfam" id="PF02116">
    <property type="entry name" value="STE2"/>
    <property type="match status" value="1"/>
</dbReference>
<feature type="transmembrane region" description="Helical" evidence="1">
    <location>
        <begin position="69"/>
        <end position="93"/>
    </location>
</feature>
<dbReference type="EMBL" id="JPOX01000007">
    <property type="protein sequence ID" value="KFX50373.1"/>
    <property type="molecule type" value="Genomic_DNA"/>
</dbReference>
<evidence type="ECO:0000256" key="1">
    <source>
        <dbReference type="SAM" id="Phobius"/>
    </source>
</evidence>
<organism evidence="2">
    <name type="scientific">Talaromyces marneffei PM1</name>
    <dbReference type="NCBI Taxonomy" id="1077442"/>
    <lineage>
        <taxon>Eukaryota</taxon>
        <taxon>Fungi</taxon>
        <taxon>Dikarya</taxon>
        <taxon>Ascomycota</taxon>
        <taxon>Pezizomycotina</taxon>
        <taxon>Eurotiomycetes</taxon>
        <taxon>Eurotiomycetidae</taxon>
        <taxon>Eurotiales</taxon>
        <taxon>Trichocomaceae</taxon>
        <taxon>Talaromyces</taxon>
        <taxon>Talaromyces sect. Talaromyces</taxon>
    </lineage>
</organism>
<dbReference type="InterPro" id="IPR027458">
    <property type="entry name" value="STE2_TM1-TM2_sf"/>
</dbReference>
<dbReference type="PANTHER" id="PTHR28009:SF1">
    <property type="entry name" value="PHEROMONE ALPHA FACTOR RECEPTOR"/>
    <property type="match status" value="1"/>
</dbReference>
<dbReference type="HOGENOM" id="CLU_035056_1_1_1"/>
<comment type="caution">
    <text evidence="2">The sequence shown here is derived from an EMBL/GenBank/DDBJ whole genome shotgun (WGS) entry which is preliminary data.</text>
</comment>
<evidence type="ECO:0000313" key="2">
    <source>
        <dbReference type="EMBL" id="KFX50373.1"/>
    </source>
</evidence>
<feature type="transmembrane region" description="Helical" evidence="1">
    <location>
        <begin position="190"/>
        <end position="212"/>
    </location>
</feature>
<dbReference type="eggNOG" id="ENOG502QTV4">
    <property type="taxonomic scope" value="Eukaryota"/>
</dbReference>
<accession>A0A093XYN6</accession>
<proteinExistence type="predicted"/>
<keyword evidence="1" id="KW-1133">Transmembrane helix</keyword>
<dbReference type="PRINTS" id="PR00250">
    <property type="entry name" value="GPCRSTE2"/>
</dbReference>
<dbReference type="AlphaFoldDB" id="A0A093XYN6"/>
<dbReference type="PANTHER" id="PTHR28009">
    <property type="entry name" value="PHEROMONE ALPHA FACTOR RECEPTOR"/>
    <property type="match status" value="1"/>
</dbReference>
<keyword evidence="1" id="KW-0812">Transmembrane</keyword>
<keyword evidence="2" id="KW-0675">Receptor</keyword>
<sequence>MSFNPYEQNITLTASDGSAMDIPLPYFDEYVQEGVVSCINYGCQLGATIVIFVLLCLLTRSKKRSSIVFCLNITALLLNMFRLICQVLLYTGAWFETYAYFTGDISRVTRGDFADSILVSVMDSLLQVVMEASLVTQTNVVCTNMSRWQKTAILTVSVGLAFSSIGFRMAQMGLESVLIVENKPFDEFLWLQKLNTILTTTSIIYFSVVLICKLGYTIYLRRQLGVHQFSPMQIIFIMSCQTMIVPAILSILQFSSVNIHHINNDVVTFVVVSLPVTTLWASNVLPGRAAVHDAESGPPLWNKLSTPRLNSVGSDQFRRKPASPSNPIAFPSTMNFQGSELAKSVTIGTRLEGSISP</sequence>
<feature type="transmembrane region" description="Helical" evidence="1">
    <location>
        <begin position="233"/>
        <end position="254"/>
    </location>
</feature>
<gene>
    <name evidence="2" type="ORF">GQ26_0071170</name>
</gene>
<dbReference type="GO" id="GO:0000750">
    <property type="term" value="P:pheromone-dependent signal transduction involved in conjugation with cellular fusion"/>
    <property type="evidence" value="ECO:0007669"/>
    <property type="project" value="TreeGrafter"/>
</dbReference>
<protein>
    <submittedName>
        <fullName evidence="2">Pheromone alpha factor receptor</fullName>
    </submittedName>
</protein>
<keyword evidence="1" id="KW-0472">Membrane</keyword>
<feature type="transmembrane region" description="Helical" evidence="1">
    <location>
        <begin position="266"/>
        <end position="285"/>
    </location>
</feature>
<reference evidence="2" key="1">
    <citation type="journal article" date="2014" name="PLoS Genet.">
        <title>Signature Gene Expression Reveals Novel Clues to the Molecular Mechanisms of Dimorphic Transition in Penicillium marneffei.</title>
        <authorList>
            <person name="Yang E."/>
            <person name="Wang G."/>
            <person name="Cai J."/>
            <person name="Woo P.C."/>
            <person name="Lau S.K."/>
            <person name="Yuen K.-Y."/>
            <person name="Chow W.-N."/>
            <person name="Lin X."/>
        </authorList>
    </citation>
    <scope>NUCLEOTIDE SEQUENCE [LARGE SCALE GENOMIC DNA]</scope>
    <source>
        <strain evidence="2">PM1</strain>
    </source>
</reference>